<dbReference type="AlphaFoldDB" id="A0AAN6YFP2"/>
<dbReference type="SMART" id="SM00731">
    <property type="entry name" value="SprT"/>
    <property type="match status" value="1"/>
</dbReference>
<comment type="caution">
    <text evidence="3">The sequence shown here is derived from an EMBL/GenBank/DDBJ whole genome shotgun (WGS) entry which is preliminary data.</text>
</comment>
<feature type="compositionally biased region" description="Acidic residues" evidence="1">
    <location>
        <begin position="178"/>
        <end position="188"/>
    </location>
</feature>
<feature type="compositionally biased region" description="Acidic residues" evidence="1">
    <location>
        <begin position="17"/>
        <end position="26"/>
    </location>
</feature>
<evidence type="ECO:0000313" key="3">
    <source>
        <dbReference type="EMBL" id="KAK4218478.1"/>
    </source>
</evidence>
<dbReference type="EMBL" id="MU858053">
    <property type="protein sequence ID" value="KAK4218478.1"/>
    <property type="molecule type" value="Genomic_DNA"/>
</dbReference>
<dbReference type="Pfam" id="PF10263">
    <property type="entry name" value="SprT-like"/>
    <property type="match status" value="1"/>
</dbReference>
<feature type="region of interest" description="Disordered" evidence="1">
    <location>
        <begin position="642"/>
        <end position="685"/>
    </location>
</feature>
<dbReference type="InterPro" id="IPR036910">
    <property type="entry name" value="HMG_box_dom_sf"/>
</dbReference>
<reference evidence="3" key="1">
    <citation type="journal article" date="2023" name="Mol. Phylogenet. Evol.">
        <title>Genome-scale phylogeny and comparative genomics of the fungal order Sordariales.</title>
        <authorList>
            <person name="Hensen N."/>
            <person name="Bonometti L."/>
            <person name="Westerberg I."/>
            <person name="Brannstrom I.O."/>
            <person name="Guillou S."/>
            <person name="Cros-Aarteil S."/>
            <person name="Calhoun S."/>
            <person name="Haridas S."/>
            <person name="Kuo A."/>
            <person name="Mondo S."/>
            <person name="Pangilinan J."/>
            <person name="Riley R."/>
            <person name="LaButti K."/>
            <person name="Andreopoulos B."/>
            <person name="Lipzen A."/>
            <person name="Chen C."/>
            <person name="Yan M."/>
            <person name="Daum C."/>
            <person name="Ng V."/>
            <person name="Clum A."/>
            <person name="Steindorff A."/>
            <person name="Ohm R.A."/>
            <person name="Martin F."/>
            <person name="Silar P."/>
            <person name="Natvig D.O."/>
            <person name="Lalanne C."/>
            <person name="Gautier V."/>
            <person name="Ament-Velasquez S.L."/>
            <person name="Kruys A."/>
            <person name="Hutchinson M.I."/>
            <person name="Powell A.J."/>
            <person name="Barry K."/>
            <person name="Miller A.N."/>
            <person name="Grigoriev I.V."/>
            <person name="Debuchy R."/>
            <person name="Gladieux P."/>
            <person name="Hiltunen Thoren M."/>
            <person name="Johannesson H."/>
        </authorList>
    </citation>
    <scope>NUCLEOTIDE SEQUENCE</scope>
    <source>
        <strain evidence="3">PSN293</strain>
    </source>
</reference>
<feature type="domain" description="SprT-like" evidence="2">
    <location>
        <begin position="403"/>
        <end position="591"/>
    </location>
</feature>
<dbReference type="CDD" id="cd00084">
    <property type="entry name" value="HMG-box_SF"/>
    <property type="match status" value="1"/>
</dbReference>
<protein>
    <submittedName>
        <fullName evidence="3">SprT-like family-domain-containing protein</fullName>
    </submittedName>
</protein>
<feature type="region of interest" description="Disordered" evidence="1">
    <location>
        <begin position="356"/>
        <end position="389"/>
    </location>
</feature>
<sequence>MPQPPRTSRPTRPLWDNSDDESDDEFPDITFLAKNKIVSRVTDQPRAVRGDGEFSQFSQNANKVPKAPAAVRRRKLAPIANNNALLRAWTPESPSDKDSKPRNNKVPRVELRTKSTRKATKVPLSTTQTELTQEDFAEEEEVTIIEEVSIIPESHDQIEEEDDSDDVFQSAESNVSTFEDDDDSDDSLTEFFARTQRPKKSQTQTEKDWSNREGTCKKGGLKDSSAPPADPKRSAQTKSTTGTRDQTRKSGESAGKELRDTFSRLHLDDIPILNTETIVPRPKDRDTKAIATTPPASPPPVKAKPAGLVSPKKLPRIPPTPHAASSDMFWSQDFVDDWNDQHSPRKQLFTDAIKTAKESSPKKKNTTTTITSPTKKKKNNDAAAASKPISAREAKKAFEKEKHALAQRFLEELDTVITNGKLSELAAPTGGIKLNWTNKLNTTAGRANWKRETIRTTTPVVDLTSNDSSSSAVVVVKHKHHASIELAEKVIDDEHRLLNVLAHEFCHLANFMISGVTTNPHGKEFKAWAAKCSAAFGSSRGIEVTTKHSYDIDFRYRWECGDCGMEYKRHSKSINPDRHRCGGCKGELRQTKPVPRGGGVSNGDKKKQPVMSEYQMFMKEQMKALKEENPKSPQKDIMKLVASRWAGEKGARGGGASSRRSETPSSSSSGAEETAKTLGGLKIEK</sequence>
<feature type="region of interest" description="Disordered" evidence="1">
    <location>
        <begin position="50"/>
        <end position="324"/>
    </location>
</feature>
<dbReference type="Proteomes" id="UP001301769">
    <property type="component" value="Unassembled WGS sequence"/>
</dbReference>
<keyword evidence="4" id="KW-1185">Reference proteome</keyword>
<feature type="compositionally biased region" description="Basic and acidic residues" evidence="1">
    <location>
        <begin position="245"/>
        <end position="269"/>
    </location>
</feature>
<dbReference type="PANTHER" id="PTHR23099:SF0">
    <property type="entry name" value="GERM CELL NUCLEAR ACIDIC PROTEIN"/>
    <property type="match status" value="1"/>
</dbReference>
<evidence type="ECO:0000313" key="4">
    <source>
        <dbReference type="Proteomes" id="UP001301769"/>
    </source>
</evidence>
<dbReference type="InterPro" id="IPR035240">
    <property type="entry name" value="SprT_Zn_ribbon"/>
</dbReference>
<feature type="region of interest" description="Disordered" evidence="1">
    <location>
        <begin position="1"/>
        <end position="26"/>
    </location>
</feature>
<dbReference type="Gene3D" id="1.10.30.10">
    <property type="entry name" value="High mobility group box domain"/>
    <property type="match status" value="1"/>
</dbReference>
<gene>
    <name evidence="3" type="ORF">QBC37DRAFT_412603</name>
</gene>
<dbReference type="GO" id="GO:0006950">
    <property type="term" value="P:response to stress"/>
    <property type="evidence" value="ECO:0007669"/>
    <property type="project" value="UniProtKB-ARBA"/>
</dbReference>
<feature type="compositionally biased region" description="Low complexity" evidence="1">
    <location>
        <begin position="663"/>
        <end position="672"/>
    </location>
</feature>
<accession>A0AAN6YFP2</accession>
<evidence type="ECO:0000256" key="1">
    <source>
        <dbReference type="SAM" id="MobiDB-lite"/>
    </source>
</evidence>
<dbReference type="InterPro" id="IPR006640">
    <property type="entry name" value="SprT-like_domain"/>
</dbReference>
<dbReference type="PANTHER" id="PTHR23099">
    <property type="entry name" value="TRANSCRIPTIONAL REGULATOR"/>
    <property type="match status" value="1"/>
</dbReference>
<evidence type="ECO:0000259" key="2">
    <source>
        <dbReference type="SMART" id="SM00731"/>
    </source>
</evidence>
<proteinExistence type="predicted"/>
<feature type="compositionally biased region" description="Basic and acidic residues" evidence="1">
    <location>
        <begin position="205"/>
        <end position="216"/>
    </location>
</feature>
<feature type="compositionally biased region" description="Acidic residues" evidence="1">
    <location>
        <begin position="132"/>
        <end position="144"/>
    </location>
</feature>
<feature type="compositionally biased region" description="Basic and acidic residues" evidence="1">
    <location>
        <begin position="94"/>
        <end position="113"/>
    </location>
</feature>
<organism evidence="3 4">
    <name type="scientific">Rhypophila decipiens</name>
    <dbReference type="NCBI Taxonomy" id="261697"/>
    <lineage>
        <taxon>Eukaryota</taxon>
        <taxon>Fungi</taxon>
        <taxon>Dikarya</taxon>
        <taxon>Ascomycota</taxon>
        <taxon>Pezizomycotina</taxon>
        <taxon>Sordariomycetes</taxon>
        <taxon>Sordariomycetidae</taxon>
        <taxon>Sordariales</taxon>
        <taxon>Naviculisporaceae</taxon>
        <taxon>Rhypophila</taxon>
    </lineage>
</organism>
<dbReference type="Pfam" id="PF17283">
    <property type="entry name" value="Zn_ribbon_SprT"/>
    <property type="match status" value="1"/>
</dbReference>
<reference evidence="3" key="2">
    <citation type="submission" date="2023-05" db="EMBL/GenBank/DDBJ databases">
        <authorList>
            <consortium name="Lawrence Berkeley National Laboratory"/>
            <person name="Steindorff A."/>
            <person name="Hensen N."/>
            <person name="Bonometti L."/>
            <person name="Westerberg I."/>
            <person name="Brannstrom I.O."/>
            <person name="Guillou S."/>
            <person name="Cros-Aarteil S."/>
            <person name="Calhoun S."/>
            <person name="Haridas S."/>
            <person name="Kuo A."/>
            <person name="Mondo S."/>
            <person name="Pangilinan J."/>
            <person name="Riley R."/>
            <person name="Labutti K."/>
            <person name="Andreopoulos B."/>
            <person name="Lipzen A."/>
            <person name="Chen C."/>
            <person name="Yanf M."/>
            <person name="Daum C."/>
            <person name="Ng V."/>
            <person name="Clum A."/>
            <person name="Ohm R."/>
            <person name="Martin F."/>
            <person name="Silar P."/>
            <person name="Natvig D."/>
            <person name="Lalanne C."/>
            <person name="Gautier V."/>
            <person name="Ament-Velasquez S.L."/>
            <person name="Kruys A."/>
            <person name="Hutchinson M.I."/>
            <person name="Powell A.J."/>
            <person name="Barry K."/>
            <person name="Miller A.N."/>
            <person name="Grigoriev I.V."/>
            <person name="Debuchy R."/>
            <person name="Gladieux P."/>
            <person name="Thoren M.H."/>
            <person name="Johannesson H."/>
        </authorList>
    </citation>
    <scope>NUCLEOTIDE SEQUENCE</scope>
    <source>
        <strain evidence="3">PSN293</strain>
    </source>
</reference>
<feature type="compositionally biased region" description="Polar residues" evidence="1">
    <location>
        <begin position="234"/>
        <end position="244"/>
    </location>
</feature>
<dbReference type="GO" id="GO:0005634">
    <property type="term" value="C:nucleus"/>
    <property type="evidence" value="ECO:0007669"/>
    <property type="project" value="TreeGrafter"/>
</dbReference>
<name>A0AAN6YFP2_9PEZI</name>
<dbReference type="SUPFAM" id="SSF47095">
    <property type="entry name" value="HMG-box"/>
    <property type="match status" value="1"/>
</dbReference>